<evidence type="ECO:0000313" key="1">
    <source>
        <dbReference type="EMBL" id="MBG2879337.1"/>
    </source>
</evidence>
<organism evidence="1 2">
    <name type="scientific">Proteus alimentorum</name>
    <dbReference type="NCBI Taxonomy" id="1973495"/>
    <lineage>
        <taxon>Bacteria</taxon>
        <taxon>Pseudomonadati</taxon>
        <taxon>Pseudomonadota</taxon>
        <taxon>Gammaproteobacteria</taxon>
        <taxon>Enterobacterales</taxon>
        <taxon>Morganellaceae</taxon>
        <taxon>Proteus</taxon>
    </lineage>
</organism>
<gene>
    <name evidence="1" type="ORF">I4902_08665</name>
</gene>
<comment type="caution">
    <text evidence="1">The sequence shown here is derived from an EMBL/GenBank/DDBJ whole genome shotgun (WGS) entry which is preliminary data.</text>
</comment>
<accession>A0ABS0ITH7</accession>
<dbReference type="GeneID" id="57332437"/>
<sequence length="309" mass="35124">MNKITANDAFKNAVIGTVPERKDEFELLWSENNVNVILSDDYYGFDLKSGVFDSIVYNHKTMTVCWVVGFCAQTSFSVLHEKIFSCKNTGHPLNIVNLYSDSIKQKIINGANLVKQLLDAEKFDNVKWVSDIPHPDMQKPNDVNGEMFFDISCMSMAFNILHELKHLSIKKDNENLTDHDEELACDDFAKHFIIDNIKDYSNSSGDDYSLVKNKRLMAIALSCSLLYMITPPSHWLGSETHPSISRRVKALFNSFDIADNDYASCYLSTSLLMVLFVFNIKVNELNVITLKSLSFNLLDKLDEFAINAK</sequence>
<evidence type="ECO:0000313" key="2">
    <source>
        <dbReference type="Proteomes" id="UP000614721"/>
    </source>
</evidence>
<proteinExistence type="predicted"/>
<dbReference type="RefSeq" id="WP_164530422.1">
    <property type="nucleotide sequence ID" value="NZ_JADRYY010000009.1"/>
</dbReference>
<dbReference type="EMBL" id="JADSJP010000011">
    <property type="protein sequence ID" value="MBG2879337.1"/>
    <property type="molecule type" value="Genomic_DNA"/>
</dbReference>
<protein>
    <submittedName>
        <fullName evidence="1">Uncharacterized protein</fullName>
    </submittedName>
</protein>
<reference evidence="1 2" key="1">
    <citation type="submission" date="2020-11" db="EMBL/GenBank/DDBJ databases">
        <title>Enhanced detection system for hospital associated transmission using whole genome sequencing surveillance.</title>
        <authorList>
            <person name="Harrison L.H."/>
            <person name="Van Tyne D."/>
            <person name="Marsh J.W."/>
            <person name="Griffith M.P."/>
            <person name="Snyder D.J."/>
            <person name="Cooper V.S."/>
            <person name="Mustapha M."/>
        </authorList>
    </citation>
    <scope>NUCLEOTIDE SEQUENCE [LARGE SCALE GENOMIC DNA]</scope>
    <source>
        <strain evidence="1 2">PR00075</strain>
    </source>
</reference>
<name>A0ABS0ITH7_9GAMM</name>
<keyword evidence="2" id="KW-1185">Reference proteome</keyword>
<dbReference type="Proteomes" id="UP000614721">
    <property type="component" value="Unassembled WGS sequence"/>
</dbReference>